<protein>
    <submittedName>
        <fullName evidence="5">Amino acid ABC transporter substrate-binding protein (PAAT family)</fullName>
    </submittedName>
</protein>
<dbReference type="Pfam" id="PF00497">
    <property type="entry name" value="SBP_bac_3"/>
    <property type="match status" value="1"/>
</dbReference>
<sequence length="297" mass="32489">MRKLFMLPHTLLLCAGLALGSMVYAADGTPIAMDKTLHDMLPENIKNHGYINLVTDAHYPPCEVFAEDNKTMLGFEPDLWDALGKVLGVAVKPVSIDFDGLIPGVKSGRYDMAMECISDSLEREKQVTFVNYAYATNEVYTLAGNKSIVSDPLSLCGLKVGVQSGTDFQHAVTEIFSPNCVKNGKPAINVTTLPSADAVLLALYSGRIDFVLNDAAAAAAIKKAAPRPIRTVTMPLMPRYYLGIVVKPDNQQLAQALLGALKVLWDNGEYDRIMKKWDLDPVKLEQPGINLFTTRPM</sequence>
<evidence type="ECO:0000259" key="4">
    <source>
        <dbReference type="SMART" id="SM00062"/>
    </source>
</evidence>
<dbReference type="SMART" id="SM00062">
    <property type="entry name" value="PBPb"/>
    <property type="match status" value="1"/>
</dbReference>
<dbReference type="Gene3D" id="3.40.190.10">
    <property type="entry name" value="Periplasmic binding protein-like II"/>
    <property type="match status" value="2"/>
</dbReference>
<evidence type="ECO:0000256" key="2">
    <source>
        <dbReference type="ARBA" id="ARBA00022729"/>
    </source>
</evidence>
<evidence type="ECO:0000313" key="5">
    <source>
        <dbReference type="EMBL" id="TCL04390.1"/>
    </source>
</evidence>
<proteinExistence type="inferred from homology"/>
<feature type="chain" id="PRO_5020581953" evidence="3">
    <location>
        <begin position="26"/>
        <end position="297"/>
    </location>
</feature>
<keyword evidence="6" id="KW-1185">Reference proteome</keyword>
<dbReference type="CDD" id="cd01004">
    <property type="entry name" value="PBP2_MidA_like"/>
    <property type="match status" value="1"/>
</dbReference>
<comment type="caution">
    <text evidence="5">The sequence shown here is derived from an EMBL/GenBank/DDBJ whole genome shotgun (WGS) entry which is preliminary data.</text>
</comment>
<dbReference type="InterPro" id="IPR001638">
    <property type="entry name" value="Solute-binding_3/MltF_N"/>
</dbReference>
<evidence type="ECO:0000256" key="3">
    <source>
        <dbReference type="SAM" id="SignalP"/>
    </source>
</evidence>
<dbReference type="PANTHER" id="PTHR35936">
    <property type="entry name" value="MEMBRANE-BOUND LYTIC MUREIN TRANSGLYCOSYLASE F"/>
    <property type="match status" value="1"/>
</dbReference>
<dbReference type="EMBL" id="SJOI01000001">
    <property type="protein sequence ID" value="TCL04390.1"/>
    <property type="molecule type" value="Genomic_DNA"/>
</dbReference>
<dbReference type="Proteomes" id="UP000294555">
    <property type="component" value="Unassembled WGS sequence"/>
</dbReference>
<gene>
    <name evidence="5" type="ORF">EZJ58_2504</name>
</gene>
<feature type="signal peptide" evidence="3">
    <location>
        <begin position="1"/>
        <end position="25"/>
    </location>
</feature>
<dbReference type="PANTHER" id="PTHR35936:SF19">
    <property type="entry name" value="AMINO-ACID-BINDING PROTEIN YXEM-RELATED"/>
    <property type="match status" value="1"/>
</dbReference>
<keyword evidence="2 3" id="KW-0732">Signal</keyword>
<reference evidence="5 6" key="1">
    <citation type="submission" date="2019-02" db="EMBL/GenBank/DDBJ databases">
        <title>Investigation of anaerobic lignin degradation for improved lignocellulosic biofuels.</title>
        <authorList>
            <person name="Deangelis K."/>
        </authorList>
    </citation>
    <scope>NUCLEOTIDE SEQUENCE [LARGE SCALE GENOMIC DNA]</scope>
    <source>
        <strain evidence="5 6">159R</strain>
    </source>
</reference>
<evidence type="ECO:0000256" key="1">
    <source>
        <dbReference type="ARBA" id="ARBA00010333"/>
    </source>
</evidence>
<name>A0A4R1NJK3_9GAMM</name>
<dbReference type="AlphaFoldDB" id="A0A4R1NJK3"/>
<dbReference type="SUPFAM" id="SSF53850">
    <property type="entry name" value="Periplasmic binding protein-like II"/>
    <property type="match status" value="1"/>
</dbReference>
<evidence type="ECO:0000313" key="6">
    <source>
        <dbReference type="Proteomes" id="UP000294555"/>
    </source>
</evidence>
<comment type="similarity">
    <text evidence="1">Belongs to the bacterial solute-binding protein 3 family.</text>
</comment>
<dbReference type="RefSeq" id="WP_243701463.1">
    <property type="nucleotide sequence ID" value="NZ_CP075169.1"/>
</dbReference>
<feature type="domain" description="Solute-binding protein family 3/N-terminal" evidence="4">
    <location>
        <begin position="50"/>
        <end position="281"/>
    </location>
</feature>
<organism evidence="5 6">
    <name type="scientific">Sodalis ligni</name>
    <dbReference type="NCBI Taxonomy" id="2697027"/>
    <lineage>
        <taxon>Bacteria</taxon>
        <taxon>Pseudomonadati</taxon>
        <taxon>Pseudomonadota</taxon>
        <taxon>Gammaproteobacteria</taxon>
        <taxon>Enterobacterales</taxon>
        <taxon>Bruguierivoracaceae</taxon>
        <taxon>Sodalis</taxon>
    </lineage>
</organism>
<accession>A0A4R1NJK3</accession>